<reference evidence="2 3" key="1">
    <citation type="submission" date="2020-12" db="EMBL/GenBank/DDBJ databases">
        <title>Draft genome sequence of the commensal strain Corynebacterium tuberculostearicum MFP09/CIP 102622 isolated from human skin.</title>
        <authorList>
            <person name="Boukerb A.M."/>
            <person name="Janvier X."/>
            <person name="Feuilloley M.G.J."/>
            <person name="Groboillot A."/>
        </authorList>
    </citation>
    <scope>NUCLEOTIDE SEQUENCE [LARGE SCALE GENOMIC DNA]</scope>
    <source>
        <strain evidence="2 3">CIP 102622</strain>
    </source>
</reference>
<dbReference type="Pfam" id="PF04020">
    <property type="entry name" value="Phage_holin_4_2"/>
    <property type="match status" value="1"/>
</dbReference>
<evidence type="ECO:0000313" key="3">
    <source>
        <dbReference type="Proteomes" id="UP000603369"/>
    </source>
</evidence>
<feature type="transmembrane region" description="Helical" evidence="1">
    <location>
        <begin position="102"/>
        <end position="122"/>
    </location>
</feature>
<organism evidence="2 3">
    <name type="scientific">Corynebacterium tuberculostearicum</name>
    <dbReference type="NCBI Taxonomy" id="38304"/>
    <lineage>
        <taxon>Bacteria</taxon>
        <taxon>Bacillati</taxon>
        <taxon>Actinomycetota</taxon>
        <taxon>Actinomycetes</taxon>
        <taxon>Mycobacteriales</taxon>
        <taxon>Corynebacteriaceae</taxon>
        <taxon>Corynebacterium</taxon>
    </lineage>
</organism>
<keyword evidence="1" id="KW-0812">Transmembrane</keyword>
<dbReference type="RefSeq" id="WP_005323193.1">
    <property type="nucleotide sequence ID" value="NZ_CP073092.1"/>
</dbReference>
<dbReference type="PANTHER" id="PTHR37309:SF1">
    <property type="entry name" value="SLR0284 PROTEIN"/>
    <property type="match status" value="1"/>
</dbReference>
<gene>
    <name evidence="2" type="ORF">JDP02_08540</name>
</gene>
<name>A0A8I1LBU3_9CORY</name>
<dbReference type="InterPro" id="IPR007165">
    <property type="entry name" value="Phage_holin_4_2"/>
</dbReference>
<dbReference type="Proteomes" id="UP000603369">
    <property type="component" value="Unassembled WGS sequence"/>
</dbReference>
<dbReference type="PANTHER" id="PTHR37309">
    <property type="entry name" value="SLR0284 PROTEIN"/>
    <property type="match status" value="1"/>
</dbReference>
<dbReference type="EMBL" id="JAEHFL010000012">
    <property type="protein sequence ID" value="MBK3428555.1"/>
    <property type="molecule type" value="Genomic_DNA"/>
</dbReference>
<sequence>MRSLINFALNVFAIAVALWAVVAVIPGITITPAETGNFIAIAIVFIIINAVVMPVLRVLGAPLTCLTLGLFSLVINGAALIIVEWTLNSLDLGIGHLVIDSWGAAIIGAIVLSIVSSVINFFTSPLRQRD</sequence>
<accession>A0A8I1LBU3</accession>
<proteinExistence type="predicted"/>
<keyword evidence="3" id="KW-1185">Reference proteome</keyword>
<keyword evidence="1" id="KW-1133">Transmembrane helix</keyword>
<protein>
    <submittedName>
        <fullName evidence="2">Phage holin family protein</fullName>
    </submittedName>
</protein>
<feature type="transmembrane region" description="Helical" evidence="1">
    <location>
        <begin position="7"/>
        <end position="30"/>
    </location>
</feature>
<evidence type="ECO:0000256" key="1">
    <source>
        <dbReference type="SAM" id="Phobius"/>
    </source>
</evidence>
<comment type="caution">
    <text evidence="2">The sequence shown here is derived from an EMBL/GenBank/DDBJ whole genome shotgun (WGS) entry which is preliminary data.</text>
</comment>
<feature type="transmembrane region" description="Helical" evidence="1">
    <location>
        <begin position="63"/>
        <end position="82"/>
    </location>
</feature>
<feature type="transmembrane region" description="Helical" evidence="1">
    <location>
        <begin position="36"/>
        <end position="56"/>
    </location>
</feature>
<dbReference type="AlphaFoldDB" id="A0A8I1LBU3"/>
<keyword evidence="1" id="KW-0472">Membrane</keyword>
<evidence type="ECO:0000313" key="2">
    <source>
        <dbReference type="EMBL" id="MBK3428555.1"/>
    </source>
</evidence>